<dbReference type="GeneID" id="96304190"/>
<name>A0A1I4DF07_9ACTN</name>
<accession>A0A1I4DF07</accession>
<keyword evidence="3" id="KW-1185">Reference proteome</keyword>
<dbReference type="Proteomes" id="UP000199111">
    <property type="component" value="Unassembled WGS sequence"/>
</dbReference>
<proteinExistence type="predicted"/>
<keyword evidence="1" id="KW-0812">Transmembrane</keyword>
<feature type="transmembrane region" description="Helical" evidence="1">
    <location>
        <begin position="20"/>
        <end position="41"/>
    </location>
</feature>
<gene>
    <name evidence="2" type="ORF">SAMN05216275_14143</name>
</gene>
<evidence type="ECO:0000313" key="3">
    <source>
        <dbReference type="Proteomes" id="UP000199111"/>
    </source>
</evidence>
<evidence type="ECO:0000256" key="1">
    <source>
        <dbReference type="SAM" id="Phobius"/>
    </source>
</evidence>
<organism evidence="2 3">
    <name type="scientific">Streptosporangium canum</name>
    <dbReference type="NCBI Taxonomy" id="324952"/>
    <lineage>
        <taxon>Bacteria</taxon>
        <taxon>Bacillati</taxon>
        <taxon>Actinomycetota</taxon>
        <taxon>Actinomycetes</taxon>
        <taxon>Streptosporangiales</taxon>
        <taxon>Streptosporangiaceae</taxon>
        <taxon>Streptosporangium</taxon>
    </lineage>
</organism>
<keyword evidence="1" id="KW-0472">Membrane</keyword>
<reference evidence="3" key="1">
    <citation type="submission" date="2016-10" db="EMBL/GenBank/DDBJ databases">
        <authorList>
            <person name="Varghese N."/>
            <person name="Submissions S."/>
        </authorList>
    </citation>
    <scope>NUCLEOTIDE SEQUENCE [LARGE SCALE GENOMIC DNA]</scope>
    <source>
        <strain evidence="3">CGMCC 4.2126</strain>
    </source>
</reference>
<protein>
    <submittedName>
        <fullName evidence="2">Uncharacterized protein</fullName>
    </submittedName>
</protein>
<dbReference type="EMBL" id="FOQY01000041">
    <property type="protein sequence ID" value="SFK92218.1"/>
    <property type="molecule type" value="Genomic_DNA"/>
</dbReference>
<sequence length="49" mass="5739">MSDRRIRLGRLSIYMEPRDIWVGVYVAPAAVYVCPLPLLVVKWDRRNHG</sequence>
<dbReference type="AlphaFoldDB" id="A0A1I4DF07"/>
<dbReference type="RefSeq" id="WP_177245462.1">
    <property type="nucleotide sequence ID" value="NZ_FOQY01000041.1"/>
</dbReference>
<keyword evidence="1" id="KW-1133">Transmembrane helix</keyword>
<evidence type="ECO:0000313" key="2">
    <source>
        <dbReference type="EMBL" id="SFK92218.1"/>
    </source>
</evidence>